<reference evidence="2 3" key="1">
    <citation type="submission" date="2019-06" db="EMBL/GenBank/DDBJ databases">
        <title>Whole genome shotgun sequence of Pseudonocardia saturnea NBRC 14499.</title>
        <authorList>
            <person name="Hosoyama A."/>
            <person name="Uohara A."/>
            <person name="Ohji S."/>
            <person name="Ichikawa N."/>
        </authorList>
    </citation>
    <scope>NUCLEOTIDE SEQUENCE [LARGE SCALE GENOMIC DNA]</scope>
    <source>
        <strain evidence="2 3">NBRC 14499</strain>
    </source>
</reference>
<dbReference type="InterPro" id="IPR007210">
    <property type="entry name" value="ABC_Gly_betaine_transp_sub-bd"/>
</dbReference>
<name>A0ABQ0RWZ3_9PSEU</name>
<gene>
    <name evidence="2" type="ORF">PSA01_21700</name>
</gene>
<dbReference type="Pfam" id="PF04069">
    <property type="entry name" value="OpuAC"/>
    <property type="match status" value="1"/>
</dbReference>
<dbReference type="EMBL" id="BJNH01000021">
    <property type="protein sequence ID" value="GEC25141.1"/>
    <property type="molecule type" value="Genomic_DNA"/>
</dbReference>
<protein>
    <submittedName>
        <fullName evidence="2">Glycine/betaine ABC transporter substrate-binding protein</fullName>
    </submittedName>
</protein>
<dbReference type="SUPFAM" id="SSF53850">
    <property type="entry name" value="Periplasmic binding protein-like II"/>
    <property type="match status" value="1"/>
</dbReference>
<dbReference type="Proteomes" id="UP000320693">
    <property type="component" value="Unassembled WGS sequence"/>
</dbReference>
<proteinExistence type="predicted"/>
<evidence type="ECO:0000259" key="1">
    <source>
        <dbReference type="Pfam" id="PF04069"/>
    </source>
</evidence>
<dbReference type="Gene3D" id="3.40.190.10">
    <property type="entry name" value="Periplasmic binding protein-like II"/>
    <property type="match status" value="1"/>
</dbReference>
<accession>A0ABQ0RWZ3</accession>
<keyword evidence="3" id="KW-1185">Reference proteome</keyword>
<evidence type="ECO:0000313" key="3">
    <source>
        <dbReference type="Proteomes" id="UP000320693"/>
    </source>
</evidence>
<feature type="domain" description="ABC-type glycine betaine transport system substrate-binding" evidence="1">
    <location>
        <begin position="69"/>
        <end position="335"/>
    </location>
</feature>
<dbReference type="Gene3D" id="3.40.190.120">
    <property type="entry name" value="Osmoprotection protein (prox), domain 2"/>
    <property type="match status" value="1"/>
</dbReference>
<organism evidence="2 3">
    <name type="scientific">Pseudonocardia saturnea</name>
    <dbReference type="NCBI Taxonomy" id="33909"/>
    <lineage>
        <taxon>Bacteria</taxon>
        <taxon>Bacillati</taxon>
        <taxon>Actinomycetota</taxon>
        <taxon>Actinomycetes</taxon>
        <taxon>Pseudonocardiales</taxon>
        <taxon>Pseudonocardiaceae</taxon>
        <taxon>Pseudonocardia</taxon>
    </lineage>
</organism>
<evidence type="ECO:0000313" key="2">
    <source>
        <dbReference type="EMBL" id="GEC25141.1"/>
    </source>
</evidence>
<comment type="caution">
    <text evidence="2">The sequence shown here is derived from an EMBL/GenBank/DDBJ whole genome shotgun (WGS) entry which is preliminary data.</text>
</comment>
<sequence>MIGYRQHTCDLGRQRVRMHPDRVPRRAALLVAMLSAIALLASGCAGLAGSGPRASSGSLAESVDLSGQTYVVGSKNFDEQILLCQISIAALESVGATVTDRCNVGGSDVTRQALLSGDISLYWEYTGTAWASFLQETRKLPDDEVLRELRARDGAENGVVWLDRAGFDNTYAFVVEGTTATRLGLNTISDMAGYVRSGQPGTVCVETEYHSRADGLRGLQQAYDVEVPRERTSVLEQGLIFQSTADGVCLFGEVAATDGRIPGLGLAVLEDDRGYHITYSAAPTIRQDAFDRAPQIAEAFAPISAALDQRTVQELNGQVSAEGRDAREVARTWLADRGFIG</sequence>